<organism evidence="1 2">
    <name type="scientific">Streptomyces lincolnensis</name>
    <dbReference type="NCBI Taxonomy" id="1915"/>
    <lineage>
        <taxon>Bacteria</taxon>
        <taxon>Bacillati</taxon>
        <taxon>Actinomycetota</taxon>
        <taxon>Actinomycetes</taxon>
        <taxon>Kitasatosporales</taxon>
        <taxon>Streptomycetaceae</taxon>
        <taxon>Streptomyces</taxon>
    </lineage>
</organism>
<dbReference type="PATRIC" id="fig|1915.4.peg.6960"/>
<protein>
    <submittedName>
        <fullName evidence="1">Uncharacterized protein</fullName>
    </submittedName>
</protein>
<accession>A0A1B1MJF6</accession>
<dbReference type="Proteomes" id="UP000092598">
    <property type="component" value="Chromosome"/>
</dbReference>
<sequence length="122" mass="13579">MSLSEAAALAPGVADPYRIKFVRRLPGSLDELRGPMHGVVELPLTVAWSGLRSFDLDRPRLRMGLYRTVLSEGMREDLCRFLDADLLIELWPTLRTLIGTAVRDAWEGAFPELREAGRATAA</sequence>
<dbReference type="KEGG" id="sls:SLINC_6298"/>
<dbReference type="OrthoDB" id="3296614at2"/>
<dbReference type="STRING" id="1915.SLINC_6298"/>
<keyword evidence="2" id="KW-1185">Reference proteome</keyword>
<gene>
    <name evidence="1" type="ORF">SLINC_6298</name>
</gene>
<dbReference type="AlphaFoldDB" id="A0A1B1MJF6"/>
<dbReference type="RefSeq" id="WP_067441154.1">
    <property type="nucleotide sequence ID" value="NZ_CP016438.1"/>
</dbReference>
<evidence type="ECO:0000313" key="1">
    <source>
        <dbReference type="EMBL" id="ANS68522.1"/>
    </source>
</evidence>
<name>A0A1B1MJF6_STRLN</name>
<dbReference type="EMBL" id="CP016438">
    <property type="protein sequence ID" value="ANS68522.1"/>
    <property type="molecule type" value="Genomic_DNA"/>
</dbReference>
<reference evidence="1 2" key="1">
    <citation type="submission" date="2016-07" db="EMBL/GenBank/DDBJ databases">
        <title>Enhancement of antibiotic productionsby engineered nitrateutilization in actinobacteria.</title>
        <authorList>
            <person name="Meng S.C."/>
        </authorList>
    </citation>
    <scope>NUCLEOTIDE SEQUENCE [LARGE SCALE GENOMIC DNA]</scope>
    <source>
        <strain evidence="1 2">NRRL 2936</strain>
    </source>
</reference>
<evidence type="ECO:0000313" key="2">
    <source>
        <dbReference type="Proteomes" id="UP000092598"/>
    </source>
</evidence>
<proteinExistence type="predicted"/>